<keyword evidence="1" id="KW-1133">Transmembrane helix</keyword>
<sequence>MWGNRRGTEPTEARSALRIRAVLSGVALPIALAATIFFAYAAAATGLTVWAVEAGIAAFIALVAAIDLLVVWYRIRRARRPPP</sequence>
<keyword evidence="1" id="KW-0812">Transmembrane</keyword>
<evidence type="ECO:0000313" key="2">
    <source>
        <dbReference type="EMBL" id="MEV0971607.1"/>
    </source>
</evidence>
<name>A0ABV3GJX8_MICGL</name>
<protein>
    <submittedName>
        <fullName evidence="2">DUF6343 family protein</fullName>
    </submittedName>
</protein>
<organism evidence="2 3">
    <name type="scientific">Microtetraspora glauca</name>
    <dbReference type="NCBI Taxonomy" id="1996"/>
    <lineage>
        <taxon>Bacteria</taxon>
        <taxon>Bacillati</taxon>
        <taxon>Actinomycetota</taxon>
        <taxon>Actinomycetes</taxon>
        <taxon>Streptosporangiales</taxon>
        <taxon>Streptosporangiaceae</taxon>
        <taxon>Microtetraspora</taxon>
    </lineage>
</organism>
<feature type="transmembrane region" description="Helical" evidence="1">
    <location>
        <begin position="49"/>
        <end position="73"/>
    </location>
</feature>
<keyword evidence="1" id="KW-0472">Membrane</keyword>
<dbReference type="Proteomes" id="UP001551675">
    <property type="component" value="Unassembled WGS sequence"/>
</dbReference>
<dbReference type="Pfam" id="PF19870">
    <property type="entry name" value="DUF6343"/>
    <property type="match status" value="1"/>
</dbReference>
<proteinExistence type="predicted"/>
<dbReference type="EMBL" id="JBFALK010000013">
    <property type="protein sequence ID" value="MEV0971607.1"/>
    <property type="molecule type" value="Genomic_DNA"/>
</dbReference>
<accession>A0ABV3GJX8</accession>
<feature type="transmembrane region" description="Helical" evidence="1">
    <location>
        <begin position="21"/>
        <end position="43"/>
    </location>
</feature>
<dbReference type="InterPro" id="IPR045924">
    <property type="entry name" value="DUF6343"/>
</dbReference>
<keyword evidence="3" id="KW-1185">Reference proteome</keyword>
<dbReference type="RefSeq" id="WP_061256039.1">
    <property type="nucleotide sequence ID" value="NZ_JBFALK010000013.1"/>
</dbReference>
<evidence type="ECO:0000313" key="3">
    <source>
        <dbReference type="Proteomes" id="UP001551675"/>
    </source>
</evidence>
<comment type="caution">
    <text evidence="2">The sequence shown here is derived from an EMBL/GenBank/DDBJ whole genome shotgun (WGS) entry which is preliminary data.</text>
</comment>
<gene>
    <name evidence="2" type="ORF">AB0I59_23585</name>
</gene>
<evidence type="ECO:0000256" key="1">
    <source>
        <dbReference type="SAM" id="Phobius"/>
    </source>
</evidence>
<reference evidence="2 3" key="1">
    <citation type="submission" date="2024-06" db="EMBL/GenBank/DDBJ databases">
        <title>The Natural Products Discovery Center: Release of the First 8490 Sequenced Strains for Exploring Actinobacteria Biosynthetic Diversity.</title>
        <authorList>
            <person name="Kalkreuter E."/>
            <person name="Kautsar S.A."/>
            <person name="Yang D."/>
            <person name="Bader C.D."/>
            <person name="Teijaro C.N."/>
            <person name="Fluegel L."/>
            <person name="Davis C.M."/>
            <person name="Simpson J.R."/>
            <person name="Lauterbach L."/>
            <person name="Steele A.D."/>
            <person name="Gui C."/>
            <person name="Meng S."/>
            <person name="Li G."/>
            <person name="Viehrig K."/>
            <person name="Ye F."/>
            <person name="Su P."/>
            <person name="Kiefer A.F."/>
            <person name="Nichols A."/>
            <person name="Cepeda A.J."/>
            <person name="Yan W."/>
            <person name="Fan B."/>
            <person name="Jiang Y."/>
            <person name="Adhikari A."/>
            <person name="Zheng C.-J."/>
            <person name="Schuster L."/>
            <person name="Cowan T.M."/>
            <person name="Smanski M.J."/>
            <person name="Chevrette M.G."/>
            <person name="De Carvalho L.P.S."/>
            <person name="Shen B."/>
        </authorList>
    </citation>
    <scope>NUCLEOTIDE SEQUENCE [LARGE SCALE GENOMIC DNA]</scope>
    <source>
        <strain evidence="2 3">NPDC050100</strain>
    </source>
</reference>